<keyword evidence="3 6" id="KW-1133">Transmembrane helix</keyword>
<feature type="compositionally biased region" description="Basic and acidic residues" evidence="5">
    <location>
        <begin position="59"/>
        <end position="68"/>
    </location>
</feature>
<evidence type="ECO:0000256" key="3">
    <source>
        <dbReference type="ARBA" id="ARBA00022989"/>
    </source>
</evidence>
<organism evidence="7 8">
    <name type="scientific">Naegleria fowleri</name>
    <name type="common">Brain eating amoeba</name>
    <dbReference type="NCBI Taxonomy" id="5763"/>
    <lineage>
        <taxon>Eukaryota</taxon>
        <taxon>Discoba</taxon>
        <taxon>Heterolobosea</taxon>
        <taxon>Tetramitia</taxon>
        <taxon>Eutetramitia</taxon>
        <taxon>Vahlkampfiidae</taxon>
        <taxon>Naegleria</taxon>
    </lineage>
</organism>
<feature type="transmembrane region" description="Helical" evidence="6">
    <location>
        <begin position="12"/>
        <end position="32"/>
    </location>
</feature>
<feature type="transmembrane region" description="Helical" evidence="6">
    <location>
        <begin position="100"/>
        <end position="124"/>
    </location>
</feature>
<feature type="compositionally biased region" description="Low complexity" evidence="5">
    <location>
        <begin position="76"/>
        <end position="93"/>
    </location>
</feature>
<sequence length="486" mass="53800">MKRQVATGRRFWMILLIIVSILLLLLFIPYLVVQEESATIMIHAHGGADHSHHHHSDHHHHEEEEDHSHHHRKLSSIHSPTTTTTSVKGTDSSKPSTLSVWIYSLASSFGVSLLSLIGASLLFYGCSGNNNRQHSSVLTTPTGKTNNTESREQAETSPSLSSPTGNNLQFILSCVAIGSLLGDCFLHLIPILYASSHDDEEEHDHHGSHQHSHGNNSSSFVILLAFLGCLLIEVYLRVKQQREERNAEFARSQLNSDEDDHHNDHNNIGNRSKTVSHHHHHHHIKAVGWLNLIGDAIHNFMDGAGIAGAFQVSIPVGVANVLCICMHEIPQELSDYGILLSAGFSVKNALFFNFLSGVLSVVGCIFGLLLTSDHGFQFLFMNKNHLIAMSAGSFLYIATSMIPIVLEELVQSDSQNINNEEFITSLTITHHPSDPERKGKESYPKSQFTRKFIYAVSGVLAGFFIMHLIGSYEEYVTNVVSSMYGG</sequence>
<dbReference type="OMA" id="DFHHHGH"/>
<dbReference type="PANTHER" id="PTHR16950:SF16">
    <property type="entry name" value="ZINC TRANSPORTER ZIP13"/>
    <property type="match status" value="1"/>
</dbReference>
<feature type="transmembrane region" description="Helical" evidence="6">
    <location>
        <begin position="452"/>
        <end position="472"/>
    </location>
</feature>
<dbReference type="AlphaFoldDB" id="A0A6A5CAJ3"/>
<feature type="transmembrane region" description="Helical" evidence="6">
    <location>
        <begin position="350"/>
        <end position="371"/>
    </location>
</feature>
<reference evidence="7 8" key="1">
    <citation type="journal article" date="2019" name="Sci. Rep.">
        <title>Nanopore sequencing improves the draft genome of the human pathogenic amoeba Naegleria fowleri.</title>
        <authorList>
            <person name="Liechti N."/>
            <person name="Schurch N."/>
            <person name="Bruggmann R."/>
            <person name="Wittwer M."/>
        </authorList>
    </citation>
    <scope>NUCLEOTIDE SEQUENCE [LARGE SCALE GENOMIC DNA]</scope>
    <source>
        <strain evidence="7 8">ATCC 30894</strain>
    </source>
</reference>
<dbReference type="VEuPathDB" id="AmoebaDB:NfTy_017830"/>
<dbReference type="PANTHER" id="PTHR16950">
    <property type="entry name" value="ZINC TRANSPORTER SLC39A7 HISTIDINE-RICH MEMBRANE PROTEIN KE4"/>
    <property type="match status" value="1"/>
</dbReference>
<evidence type="ECO:0000256" key="4">
    <source>
        <dbReference type="ARBA" id="ARBA00023136"/>
    </source>
</evidence>
<dbReference type="GO" id="GO:0016020">
    <property type="term" value="C:membrane"/>
    <property type="evidence" value="ECO:0007669"/>
    <property type="project" value="UniProtKB-SubCell"/>
</dbReference>
<keyword evidence="8" id="KW-1185">Reference proteome</keyword>
<feature type="compositionally biased region" description="Polar residues" evidence="5">
    <location>
        <begin position="134"/>
        <end position="148"/>
    </location>
</feature>
<dbReference type="VEuPathDB" id="AmoebaDB:FDP41_011598"/>
<feature type="region of interest" description="Disordered" evidence="5">
    <location>
        <begin position="249"/>
        <end position="275"/>
    </location>
</feature>
<comment type="subcellular location">
    <subcellularLocation>
        <location evidence="1">Membrane</location>
        <topology evidence="1">Multi-pass membrane protein</topology>
    </subcellularLocation>
</comment>
<accession>A0A6A5CAJ3</accession>
<dbReference type="Proteomes" id="UP000444721">
    <property type="component" value="Unassembled WGS sequence"/>
</dbReference>
<dbReference type="GO" id="GO:0005385">
    <property type="term" value="F:zinc ion transmembrane transporter activity"/>
    <property type="evidence" value="ECO:0007669"/>
    <property type="project" value="TreeGrafter"/>
</dbReference>
<feature type="region of interest" description="Disordered" evidence="5">
    <location>
        <begin position="46"/>
        <end position="95"/>
    </location>
</feature>
<feature type="compositionally biased region" description="Polar residues" evidence="5">
    <location>
        <begin position="155"/>
        <end position="164"/>
    </location>
</feature>
<keyword evidence="4 6" id="KW-0472">Membrane</keyword>
<dbReference type="EMBL" id="VFQX01000009">
    <property type="protein sequence ID" value="KAF0982668.1"/>
    <property type="molecule type" value="Genomic_DNA"/>
</dbReference>
<evidence type="ECO:0000256" key="5">
    <source>
        <dbReference type="SAM" id="MobiDB-lite"/>
    </source>
</evidence>
<dbReference type="VEuPathDB" id="AmoebaDB:NF0119990"/>
<feature type="region of interest" description="Disordered" evidence="5">
    <location>
        <begin position="134"/>
        <end position="164"/>
    </location>
</feature>
<dbReference type="OrthoDB" id="200954at2759"/>
<evidence type="ECO:0000256" key="1">
    <source>
        <dbReference type="ARBA" id="ARBA00004141"/>
    </source>
</evidence>
<dbReference type="InterPro" id="IPR003689">
    <property type="entry name" value="ZIP"/>
</dbReference>
<feature type="transmembrane region" description="Helical" evidence="6">
    <location>
        <begin position="170"/>
        <end position="193"/>
    </location>
</feature>
<dbReference type="GeneID" id="68118813"/>
<name>A0A6A5CAJ3_NAEFO</name>
<proteinExistence type="predicted"/>
<dbReference type="Pfam" id="PF02535">
    <property type="entry name" value="Zip"/>
    <property type="match status" value="1"/>
</dbReference>
<feature type="transmembrane region" description="Helical" evidence="6">
    <location>
        <begin position="218"/>
        <end position="236"/>
    </location>
</feature>
<keyword evidence="2 6" id="KW-0812">Transmembrane</keyword>
<comment type="caution">
    <text evidence="7">The sequence shown here is derived from an EMBL/GenBank/DDBJ whole genome shotgun (WGS) entry which is preliminary data.</text>
</comment>
<evidence type="ECO:0000313" key="8">
    <source>
        <dbReference type="Proteomes" id="UP000444721"/>
    </source>
</evidence>
<dbReference type="RefSeq" id="XP_044567381.1">
    <property type="nucleotide sequence ID" value="XM_044702023.1"/>
</dbReference>
<gene>
    <name evidence="7" type="ORF">FDP41_011598</name>
</gene>
<protein>
    <submittedName>
        <fullName evidence="7">Uncharacterized protein</fullName>
    </submittedName>
</protein>
<evidence type="ECO:0000256" key="6">
    <source>
        <dbReference type="SAM" id="Phobius"/>
    </source>
</evidence>
<dbReference type="GO" id="GO:0006882">
    <property type="term" value="P:intracellular zinc ion homeostasis"/>
    <property type="evidence" value="ECO:0007669"/>
    <property type="project" value="TreeGrafter"/>
</dbReference>
<evidence type="ECO:0000256" key="2">
    <source>
        <dbReference type="ARBA" id="ARBA00022692"/>
    </source>
</evidence>
<evidence type="ECO:0000313" key="7">
    <source>
        <dbReference type="EMBL" id="KAF0982668.1"/>
    </source>
</evidence>
<feature type="transmembrane region" description="Helical" evidence="6">
    <location>
        <begin position="386"/>
        <end position="406"/>
    </location>
</feature>